<dbReference type="InterPro" id="IPR008007">
    <property type="entry name" value="Peptidase_M42"/>
</dbReference>
<dbReference type="EMBL" id="CP002028">
    <property type="protein sequence ID" value="ADG82522.1"/>
    <property type="molecule type" value="Genomic_DNA"/>
</dbReference>
<dbReference type="eggNOG" id="COG2195">
    <property type="taxonomic scope" value="Bacteria"/>
</dbReference>
<dbReference type="AlphaFoldDB" id="D5X7F2"/>
<organism evidence="11 12">
    <name type="scientific">Thermincola potens (strain JR)</name>
    <dbReference type="NCBI Taxonomy" id="635013"/>
    <lineage>
        <taxon>Bacteria</taxon>
        <taxon>Bacillati</taxon>
        <taxon>Bacillota</taxon>
        <taxon>Clostridia</taxon>
        <taxon>Eubacteriales</taxon>
        <taxon>Thermincolaceae</taxon>
        <taxon>Thermincola</taxon>
    </lineage>
</organism>
<feature type="binding site" evidence="9">
    <location>
        <position position="107"/>
    </location>
    <ligand>
        <name>Zn(2+)</name>
        <dbReference type="ChEBI" id="CHEBI:29105"/>
        <label>1</label>
    </ligand>
</feature>
<reference evidence="11 12" key="1">
    <citation type="submission" date="2010-05" db="EMBL/GenBank/DDBJ databases">
        <title>Complete sequence of Thermincola sp. JR.</title>
        <authorList>
            <consortium name="US DOE Joint Genome Institute"/>
            <person name="Lucas S."/>
            <person name="Copeland A."/>
            <person name="Lapidus A."/>
            <person name="Cheng J.-F."/>
            <person name="Bruce D."/>
            <person name="Goodwin L."/>
            <person name="Pitluck S."/>
            <person name="Chertkov O."/>
            <person name="Detter J.C."/>
            <person name="Han C."/>
            <person name="Tapia R."/>
            <person name="Land M."/>
            <person name="Hauser L."/>
            <person name="Kyrpides N."/>
            <person name="Mikhailova N."/>
            <person name="Hazen T.C."/>
            <person name="Woyke T."/>
        </authorList>
    </citation>
    <scope>NUCLEOTIDE SEQUENCE [LARGE SCALE GENOMIC DNA]</scope>
    <source>
        <strain evidence="11 12">JR</strain>
    </source>
</reference>
<feature type="binding site" evidence="9">
    <location>
        <position position="107"/>
    </location>
    <ligand>
        <name>Zn(2+)</name>
        <dbReference type="ChEBI" id="CHEBI:29105"/>
        <label>2</label>
    </ligand>
</feature>
<comment type="cofactor">
    <cofactor evidence="1">
        <name>Zn(2+)</name>
        <dbReference type="ChEBI" id="CHEBI:29105"/>
    </cofactor>
</comment>
<feature type="binding site" evidence="9">
    <location>
        <position position="164"/>
    </location>
    <ligand>
        <name>Zn(2+)</name>
        <dbReference type="ChEBI" id="CHEBI:29105"/>
        <label>1</label>
    </ligand>
</feature>
<evidence type="ECO:0000256" key="7">
    <source>
        <dbReference type="PIRNR" id="PIRNR001123"/>
    </source>
</evidence>
<sequence>MVNQIRITDEFCEMVKIDSTSYDERNFADWLKNRLTGMGLTVYEDKAGEMLNSGCGNLIARVPGNAEGIPAIMLCAHMDTVEPGRGIEPVVKDGVITSAGDTVLGADDKAGIAAILECIRVLQEKNIPHGDIELVFTVAEECGLQGVKRLDFDKLTARFGYVLDCDGSAGTIITKAPAQYRIKAVIYGKAAHAGISPEEGVNAIVVASRAISKMKLGRIDHQTTANIGIINGGKATNIIPDMVNIEGEARSIDPDTLEKQVAQMCGVLEETAREAGARVEIEKEFLYPHLNLAETDPAVKFAVQAAKKLGREPKLISTGGGSDANIFNGKGIPTANLGIGMNKVHSTEEYITIEDLVLNARYLVEIVQVISANGSEV</sequence>
<feature type="domain" description="Peptidase M20 dimerisation" evidence="10">
    <location>
        <begin position="179"/>
        <end position="274"/>
    </location>
</feature>
<dbReference type="InterPro" id="IPR011650">
    <property type="entry name" value="Peptidase_M20_dimer"/>
</dbReference>
<evidence type="ECO:0000256" key="3">
    <source>
        <dbReference type="ARBA" id="ARBA00022723"/>
    </source>
</evidence>
<keyword evidence="3 9" id="KW-0479">Metal-binding</keyword>
<evidence type="ECO:0000256" key="8">
    <source>
        <dbReference type="PIRSR" id="PIRSR001123-1"/>
    </source>
</evidence>
<evidence type="ECO:0000313" key="12">
    <source>
        <dbReference type="Proteomes" id="UP000002377"/>
    </source>
</evidence>
<dbReference type="InterPro" id="IPR036264">
    <property type="entry name" value="Bact_exopeptidase_dim_dom"/>
</dbReference>
<dbReference type="HOGENOM" id="CLU_021802_6_0_9"/>
<dbReference type="GO" id="GO:0004177">
    <property type="term" value="F:aminopeptidase activity"/>
    <property type="evidence" value="ECO:0007669"/>
    <property type="project" value="UniProtKB-UniRule"/>
</dbReference>
<dbReference type="InterPro" id="IPR002933">
    <property type="entry name" value="Peptidase_M20"/>
</dbReference>
<dbReference type="SUPFAM" id="SSF55031">
    <property type="entry name" value="Bacterial exopeptidase dimerisation domain"/>
    <property type="match status" value="1"/>
</dbReference>
<dbReference type="OrthoDB" id="9773892at2"/>
<keyword evidence="5" id="KW-0862">Zinc</keyword>
<accession>D5X7F2</accession>
<dbReference type="InterPro" id="IPR001261">
    <property type="entry name" value="ArgE/DapE_CS"/>
</dbReference>
<keyword evidence="2" id="KW-0645">Protease</keyword>
<dbReference type="GO" id="GO:0008237">
    <property type="term" value="F:metallopeptidase activity"/>
    <property type="evidence" value="ECO:0007669"/>
    <property type="project" value="UniProtKB-KW"/>
</dbReference>
<evidence type="ECO:0000313" key="11">
    <source>
        <dbReference type="EMBL" id="ADG82522.1"/>
    </source>
</evidence>
<keyword evidence="6" id="KW-0482">Metalloprotease</keyword>
<name>D5X7F2_THEPJ</name>
<feature type="binding site" evidence="9">
    <location>
        <position position="141"/>
    </location>
    <ligand>
        <name>Zn(2+)</name>
        <dbReference type="ChEBI" id="CHEBI:29105"/>
        <label>2</label>
    </ligand>
</feature>
<feature type="active site" description="Proton acceptor" evidence="8">
    <location>
        <position position="140"/>
    </location>
</feature>
<dbReference type="PANTHER" id="PTHR42994">
    <property type="entry name" value="PEPTIDASE T"/>
    <property type="match status" value="1"/>
</dbReference>
<dbReference type="PIRSF" id="PIRSF001123">
    <property type="entry name" value="PepA_GA"/>
    <property type="match status" value="1"/>
</dbReference>
<dbReference type="Pfam" id="PF01546">
    <property type="entry name" value="Peptidase_M20"/>
    <property type="match status" value="1"/>
</dbReference>
<dbReference type="SUPFAM" id="SSF53187">
    <property type="entry name" value="Zn-dependent exopeptidases"/>
    <property type="match status" value="1"/>
</dbReference>
<dbReference type="STRING" id="635013.TherJR_1673"/>
<evidence type="ECO:0000259" key="10">
    <source>
        <dbReference type="Pfam" id="PF07687"/>
    </source>
</evidence>
<evidence type="ECO:0000256" key="9">
    <source>
        <dbReference type="PIRSR" id="PIRSR001123-2"/>
    </source>
</evidence>
<dbReference type="PANTHER" id="PTHR42994:SF2">
    <property type="entry name" value="PEPTIDASE"/>
    <property type="match status" value="1"/>
</dbReference>
<evidence type="ECO:0000256" key="4">
    <source>
        <dbReference type="ARBA" id="ARBA00022801"/>
    </source>
</evidence>
<evidence type="ECO:0000256" key="2">
    <source>
        <dbReference type="ARBA" id="ARBA00022670"/>
    </source>
</evidence>
<keyword evidence="4" id="KW-0378">Hydrolase</keyword>
<dbReference type="Pfam" id="PF07687">
    <property type="entry name" value="M20_dimer"/>
    <property type="match status" value="1"/>
</dbReference>
<dbReference type="NCBIfam" id="TIGR01883">
    <property type="entry name" value="PepT-like"/>
    <property type="match status" value="1"/>
</dbReference>
<dbReference type="PROSITE" id="PS00758">
    <property type="entry name" value="ARGE_DAPE_CPG2_1"/>
    <property type="match status" value="1"/>
</dbReference>
<protein>
    <submittedName>
        <fullName evidence="11">Peptidase T-like protein</fullName>
    </submittedName>
</protein>
<evidence type="ECO:0000256" key="1">
    <source>
        <dbReference type="ARBA" id="ARBA00001947"/>
    </source>
</evidence>
<dbReference type="InterPro" id="IPR010162">
    <property type="entry name" value="PepT-like"/>
</dbReference>
<comment type="cofactor">
    <cofactor evidence="9">
        <name>a divalent metal cation</name>
        <dbReference type="ChEBI" id="CHEBI:60240"/>
    </cofactor>
    <text evidence="9">Binds 2 divalent metal cations per subunit.</text>
</comment>
<dbReference type="GO" id="GO:0006508">
    <property type="term" value="P:proteolysis"/>
    <property type="evidence" value="ECO:0007669"/>
    <property type="project" value="UniProtKB-KW"/>
</dbReference>
<dbReference type="Proteomes" id="UP000002377">
    <property type="component" value="Chromosome"/>
</dbReference>
<comment type="similarity">
    <text evidence="7">Belongs to the peptidase M42 family.</text>
</comment>
<dbReference type="Gene3D" id="3.40.630.10">
    <property type="entry name" value="Zn peptidases"/>
    <property type="match status" value="1"/>
</dbReference>
<evidence type="ECO:0000256" key="5">
    <source>
        <dbReference type="ARBA" id="ARBA00022833"/>
    </source>
</evidence>
<dbReference type="GO" id="GO:0046872">
    <property type="term" value="F:metal ion binding"/>
    <property type="evidence" value="ECO:0007669"/>
    <property type="project" value="UniProtKB-UniRule"/>
</dbReference>
<dbReference type="KEGG" id="tjr:TherJR_1673"/>
<proteinExistence type="inferred from homology"/>
<gene>
    <name evidence="11" type="ordered locus">TherJR_1673</name>
</gene>
<dbReference type="Gene3D" id="3.30.70.360">
    <property type="match status" value="1"/>
</dbReference>
<evidence type="ECO:0000256" key="6">
    <source>
        <dbReference type="ARBA" id="ARBA00023049"/>
    </source>
</evidence>
<dbReference type="RefSeq" id="WP_013120536.1">
    <property type="nucleotide sequence ID" value="NC_014152.1"/>
</dbReference>
<keyword evidence="12" id="KW-1185">Reference proteome</keyword>